<dbReference type="GO" id="GO:0005829">
    <property type="term" value="C:cytosol"/>
    <property type="evidence" value="ECO:0007669"/>
    <property type="project" value="TreeGrafter"/>
</dbReference>
<proteinExistence type="inferred from homology"/>
<dbReference type="PANTHER" id="PTHR33777">
    <property type="entry name" value="UPF0045 PROTEIN ECM15"/>
    <property type="match status" value="1"/>
</dbReference>
<comment type="caution">
    <text evidence="3">The sequence shown here is derived from an EMBL/GenBank/DDBJ whole genome shotgun (WGS) entry which is preliminary data.</text>
</comment>
<reference evidence="3" key="1">
    <citation type="journal article" date="2014" name="Front. Microbiol.">
        <title>High frequency of phylogenetically diverse reductive dehalogenase-homologous genes in deep subseafloor sedimentary metagenomes.</title>
        <authorList>
            <person name="Kawai M."/>
            <person name="Futagami T."/>
            <person name="Toyoda A."/>
            <person name="Takaki Y."/>
            <person name="Nishi S."/>
            <person name="Hori S."/>
            <person name="Arai W."/>
            <person name="Tsubouchi T."/>
            <person name="Morono Y."/>
            <person name="Uchiyama I."/>
            <person name="Ito T."/>
            <person name="Fujiyama A."/>
            <person name="Inagaki F."/>
            <person name="Takami H."/>
        </authorList>
    </citation>
    <scope>NUCLEOTIDE SEQUENCE</scope>
    <source>
        <strain evidence="3">Expedition CK06-06</strain>
    </source>
</reference>
<dbReference type="InterPro" id="IPR051614">
    <property type="entry name" value="UPF0045_domain"/>
</dbReference>
<dbReference type="InterPro" id="IPR029756">
    <property type="entry name" value="MTH1187/YkoF-like"/>
</dbReference>
<dbReference type="SUPFAM" id="SSF89957">
    <property type="entry name" value="MTH1187/YkoF-like"/>
    <property type="match status" value="1"/>
</dbReference>
<accession>X0Z6Q4</accession>
<dbReference type="PANTHER" id="PTHR33777:SF1">
    <property type="entry name" value="UPF0045 PROTEIN ECM15"/>
    <property type="match status" value="1"/>
</dbReference>
<sequence>MALVKISIVPVGTGATSISQYIARVVEVVEGEKDIKYELTAMGTIIEGDLDRILALVRRMHEAVFDGEIRRAVTVIEIDDRRDKPSTISGKVESVKKKLGRKA</sequence>
<organism evidence="3">
    <name type="scientific">marine sediment metagenome</name>
    <dbReference type="NCBI Taxonomy" id="412755"/>
    <lineage>
        <taxon>unclassified sequences</taxon>
        <taxon>metagenomes</taxon>
        <taxon>ecological metagenomes</taxon>
    </lineage>
</organism>
<dbReference type="NCBIfam" id="TIGR00106">
    <property type="entry name" value="MTH1187 family thiamine-binding protein"/>
    <property type="match status" value="1"/>
</dbReference>
<comment type="similarity">
    <text evidence="1">Belongs to the UPF0045 family.</text>
</comment>
<feature type="domain" description="Thiamine-binding protein" evidence="2">
    <location>
        <begin position="4"/>
        <end position="96"/>
    </location>
</feature>
<evidence type="ECO:0000256" key="1">
    <source>
        <dbReference type="ARBA" id="ARBA00010272"/>
    </source>
</evidence>
<dbReference type="InterPro" id="IPR002767">
    <property type="entry name" value="Thiamine_BP"/>
</dbReference>
<dbReference type="AlphaFoldDB" id="X0Z6Q4"/>
<evidence type="ECO:0000313" key="3">
    <source>
        <dbReference type="EMBL" id="GAG44271.1"/>
    </source>
</evidence>
<name>X0Z6Q4_9ZZZZ</name>
<dbReference type="Gene3D" id="3.30.70.930">
    <property type="match status" value="1"/>
</dbReference>
<gene>
    <name evidence="3" type="ORF">S01H1_74721</name>
</gene>
<dbReference type="Pfam" id="PF01910">
    <property type="entry name" value="Thiamine_BP"/>
    <property type="match status" value="1"/>
</dbReference>
<protein>
    <recommendedName>
        <fullName evidence="2">Thiamine-binding protein domain-containing protein</fullName>
    </recommendedName>
</protein>
<dbReference type="EMBL" id="BARS01050004">
    <property type="protein sequence ID" value="GAG44271.1"/>
    <property type="molecule type" value="Genomic_DNA"/>
</dbReference>
<evidence type="ECO:0000259" key="2">
    <source>
        <dbReference type="Pfam" id="PF01910"/>
    </source>
</evidence>